<dbReference type="InParanoid" id="A0A3Q7F1F5"/>
<evidence type="ECO:0000256" key="2">
    <source>
        <dbReference type="SAM" id="MobiDB-lite"/>
    </source>
</evidence>
<sequence>MSFDKDLSDDETTIDEISPFESSSSDEDNADGMTWSERELRKTIKHMENKVKELTAKRSQIDARSSAAAKIDAEIELILCDRDLLKEGLDEFLVAFAEQQHALKEHMEKKTCKKRNYDLAGTSASSVITQQHWADMLNQNYDSSEEEELEMQRRNAEHKSWRDNESRLRRMHLRIEAAFNNSCSDSDDPSQDPDDDIHTNIDGLADRLHKLVASQEEELKASQEEELKESKGENDDAGRNTTKKCSKLPVTRAAKRRNNGAIEIAPTETVERGTGYRRKEKTHCKSLISSIAKKKHSHGDKYGETKHQVVALFHLMLDPEAAPYPG</sequence>
<feature type="region of interest" description="Disordered" evidence="2">
    <location>
        <begin position="144"/>
        <end position="163"/>
    </location>
</feature>
<feature type="compositionally biased region" description="Acidic residues" evidence="2">
    <location>
        <begin position="185"/>
        <end position="195"/>
    </location>
</feature>
<name>A0A3Q7F1F5_SOLLC</name>
<feature type="region of interest" description="Disordered" evidence="2">
    <location>
        <begin position="180"/>
        <end position="200"/>
    </location>
</feature>
<keyword evidence="1" id="KW-0175">Coiled coil</keyword>
<feature type="compositionally biased region" description="Basic and acidic residues" evidence="2">
    <location>
        <begin position="150"/>
        <end position="163"/>
    </location>
</feature>
<dbReference type="EnsemblPlants" id="Solyc01g080320.2.1">
    <property type="protein sequence ID" value="Solyc01g080320.2.1"/>
    <property type="gene ID" value="Solyc01g080320.2"/>
</dbReference>
<evidence type="ECO:0000313" key="3">
    <source>
        <dbReference type="EnsemblPlants" id="Solyc01g080320.2.1"/>
    </source>
</evidence>
<dbReference type="Proteomes" id="UP000004994">
    <property type="component" value="Chromosome 1"/>
</dbReference>
<dbReference type="Gramene" id="Solyc01g080320.2.1">
    <property type="protein sequence ID" value="Solyc01g080320.2.1"/>
    <property type="gene ID" value="Solyc01g080320.2"/>
</dbReference>
<dbReference type="PaxDb" id="4081-Solyc01g080320.1.1"/>
<feature type="compositionally biased region" description="Basic and acidic residues" evidence="2">
    <location>
        <begin position="217"/>
        <end position="238"/>
    </location>
</feature>
<proteinExistence type="predicted"/>
<accession>A0A3Q7F1F5</accession>
<evidence type="ECO:0000313" key="4">
    <source>
        <dbReference type="Proteomes" id="UP000004994"/>
    </source>
</evidence>
<reference evidence="3" key="2">
    <citation type="submission" date="2019-01" db="UniProtKB">
        <authorList>
            <consortium name="EnsemblPlants"/>
        </authorList>
    </citation>
    <scope>IDENTIFICATION</scope>
    <source>
        <strain evidence="3">cv. Heinz 1706</strain>
    </source>
</reference>
<keyword evidence="4" id="KW-1185">Reference proteome</keyword>
<evidence type="ECO:0000256" key="1">
    <source>
        <dbReference type="SAM" id="Coils"/>
    </source>
</evidence>
<dbReference type="OMA" id="MTWSERE"/>
<feature type="region of interest" description="Disordered" evidence="2">
    <location>
        <begin position="215"/>
        <end position="257"/>
    </location>
</feature>
<organism evidence="3">
    <name type="scientific">Solanum lycopersicum</name>
    <name type="common">Tomato</name>
    <name type="synonym">Lycopersicon esculentum</name>
    <dbReference type="NCBI Taxonomy" id="4081"/>
    <lineage>
        <taxon>Eukaryota</taxon>
        <taxon>Viridiplantae</taxon>
        <taxon>Streptophyta</taxon>
        <taxon>Embryophyta</taxon>
        <taxon>Tracheophyta</taxon>
        <taxon>Spermatophyta</taxon>
        <taxon>Magnoliopsida</taxon>
        <taxon>eudicotyledons</taxon>
        <taxon>Gunneridae</taxon>
        <taxon>Pentapetalae</taxon>
        <taxon>asterids</taxon>
        <taxon>lamiids</taxon>
        <taxon>Solanales</taxon>
        <taxon>Solanaceae</taxon>
        <taxon>Solanoideae</taxon>
        <taxon>Solaneae</taxon>
        <taxon>Solanum</taxon>
        <taxon>Solanum subgen. Lycopersicon</taxon>
    </lineage>
</organism>
<feature type="coiled-coil region" evidence="1">
    <location>
        <begin position="37"/>
        <end position="64"/>
    </location>
</feature>
<protein>
    <submittedName>
        <fullName evidence="3">Uncharacterized protein</fullName>
    </submittedName>
</protein>
<dbReference type="AlphaFoldDB" id="A0A3Q7F1F5"/>
<reference evidence="3" key="1">
    <citation type="journal article" date="2012" name="Nature">
        <title>The tomato genome sequence provides insights into fleshy fruit evolution.</title>
        <authorList>
            <consortium name="Tomato Genome Consortium"/>
        </authorList>
    </citation>
    <scope>NUCLEOTIDE SEQUENCE [LARGE SCALE GENOMIC DNA]</scope>
    <source>
        <strain evidence="3">cv. Heinz 1706</strain>
    </source>
</reference>
<feature type="region of interest" description="Disordered" evidence="2">
    <location>
        <begin position="1"/>
        <end position="37"/>
    </location>
</feature>